<proteinExistence type="predicted"/>
<feature type="region of interest" description="Disordered" evidence="1">
    <location>
        <begin position="188"/>
        <end position="233"/>
    </location>
</feature>
<sequence length="265" mass="29101">MAAKNGFEDFKPMFGEAMAERAPVPAAAAPSTLPRPFLFYVHALDPYRLEVVATDFSSHTLERVFTVQDLEDLRDETGVGSSSSEFVDYLVASLSSDDVKLVLGGATKLVAHKSKGMPRVSLSLNMLVGSSVNDVMGNLSLALYGAFKEKNGEVVKEHLRCLQLEKLLYLEKEKNECLERQLDSYSFKRKTSQPKSSDKAVNVSDTHGNVDTIVNPEAKQPSGDCHIPNADTVSPSMKVSQRFVPAYRRAKVRGALLQDTEDDDA</sequence>
<dbReference type="PANTHER" id="PTHR35770:SF1">
    <property type="entry name" value="U2 SMALL NUCLEAR RIBONUCLEOPROTEIN AUXILIARY FACTOR-LIKE PROTEIN"/>
    <property type="match status" value="1"/>
</dbReference>
<dbReference type="AlphaFoldDB" id="A0A1D1YTL7"/>
<evidence type="ECO:0000313" key="2">
    <source>
        <dbReference type="EMBL" id="JAT58003.1"/>
    </source>
</evidence>
<organism evidence="2">
    <name type="scientific">Anthurium amnicola</name>
    <dbReference type="NCBI Taxonomy" id="1678845"/>
    <lineage>
        <taxon>Eukaryota</taxon>
        <taxon>Viridiplantae</taxon>
        <taxon>Streptophyta</taxon>
        <taxon>Embryophyta</taxon>
        <taxon>Tracheophyta</taxon>
        <taxon>Spermatophyta</taxon>
        <taxon>Magnoliopsida</taxon>
        <taxon>Liliopsida</taxon>
        <taxon>Araceae</taxon>
        <taxon>Pothoideae</taxon>
        <taxon>Potheae</taxon>
        <taxon>Anthurium</taxon>
    </lineage>
</organism>
<protein>
    <submittedName>
        <fullName evidence="2">Isoleucine--tRNA ligase</fullName>
    </submittedName>
</protein>
<dbReference type="PANTHER" id="PTHR35770">
    <property type="entry name" value="U2 SMALL NUCLEAR RIBONUCLEOPROTEIN AUXILIARY FACTOR-LIKE PROTEIN"/>
    <property type="match status" value="1"/>
</dbReference>
<dbReference type="EMBL" id="GDJX01009933">
    <property type="protein sequence ID" value="JAT58003.1"/>
    <property type="molecule type" value="Transcribed_RNA"/>
</dbReference>
<reference evidence="2" key="1">
    <citation type="submission" date="2015-07" db="EMBL/GenBank/DDBJ databases">
        <title>Transcriptome Assembly of Anthurium amnicola.</title>
        <authorList>
            <person name="Suzuki J."/>
        </authorList>
    </citation>
    <scope>NUCLEOTIDE SEQUENCE</scope>
</reference>
<accession>A0A1D1YTL7</accession>
<keyword evidence="2" id="KW-0436">Ligase</keyword>
<evidence type="ECO:0000256" key="1">
    <source>
        <dbReference type="SAM" id="MobiDB-lite"/>
    </source>
</evidence>
<name>A0A1D1YTL7_9ARAE</name>
<dbReference type="GO" id="GO:0016874">
    <property type="term" value="F:ligase activity"/>
    <property type="evidence" value="ECO:0007669"/>
    <property type="project" value="UniProtKB-KW"/>
</dbReference>
<gene>
    <name evidence="2" type="primary">ileS_74</name>
    <name evidence="2" type="ORF">g.90938</name>
</gene>